<evidence type="ECO:0000256" key="2">
    <source>
        <dbReference type="ARBA" id="ARBA00022692"/>
    </source>
</evidence>
<evidence type="ECO:0000313" key="8">
    <source>
        <dbReference type="Proteomes" id="UP000321899"/>
    </source>
</evidence>
<sequence>METAYQNEKNHNRWLVVAGSLLMQLSLGAIYTWSLFNRPLVEAHGWTPGDTVFTFSITLACFSVAVIFAGRIQDKIGPKKVAIAGGLLTGLGVALASFATNVYFLYLTYGVIAGIGIGAAYVTPLATCVKWFPEKRGLITGLILAALGVGGMVFKPIILIFITKFGVSQSFLYLGCIYGVLIVAGAMFLAVPPQGYRPPGWTPPVSQGGAAPAGSRRFSTGQAMRTPQFYMLVAWMFFGSAAALMIISVAANIGMTMIGLSLAAAGNAVVTIALFNACGRLGWGWISDRFGRKPSILANFIMLSLAMFYMALIPMTYAGFLVATCVVGFCFGGLAAMLPTLTAEWFGLANVGNNYGAVFIFYGIAALTAPRLSIAIGFESAFLVAGIACTIGAVIAIFAKAPGVEKKADSLGTEGLKPKVSGAS</sequence>
<proteinExistence type="predicted"/>
<dbReference type="Pfam" id="PF07690">
    <property type="entry name" value="MFS_1"/>
    <property type="match status" value="1"/>
</dbReference>
<dbReference type="InterPro" id="IPR036259">
    <property type="entry name" value="MFS_trans_sf"/>
</dbReference>
<dbReference type="GO" id="GO:0022857">
    <property type="term" value="F:transmembrane transporter activity"/>
    <property type="evidence" value="ECO:0007669"/>
    <property type="project" value="InterPro"/>
</dbReference>
<keyword evidence="8" id="KW-1185">Reference proteome</keyword>
<feature type="transmembrane region" description="Helical" evidence="5">
    <location>
        <begin position="51"/>
        <end position="69"/>
    </location>
</feature>
<dbReference type="SUPFAM" id="SSF103473">
    <property type="entry name" value="MFS general substrate transporter"/>
    <property type="match status" value="1"/>
</dbReference>
<dbReference type="InterPro" id="IPR005828">
    <property type="entry name" value="MFS_sugar_transport-like"/>
</dbReference>
<feature type="transmembrane region" description="Helical" evidence="5">
    <location>
        <begin position="138"/>
        <end position="165"/>
    </location>
</feature>
<dbReference type="OrthoDB" id="9793415at2"/>
<feature type="transmembrane region" description="Helical" evidence="5">
    <location>
        <begin position="380"/>
        <end position="399"/>
    </location>
</feature>
<accession>A0A5S5MDG7</accession>
<comment type="subcellular location">
    <subcellularLocation>
        <location evidence="1">Membrane</location>
    </subcellularLocation>
</comment>
<dbReference type="PANTHER" id="PTHR11360:SF304">
    <property type="entry name" value="MFS DOMAIN-CONTAINING PROTEIN"/>
    <property type="match status" value="1"/>
</dbReference>
<evidence type="ECO:0000256" key="4">
    <source>
        <dbReference type="ARBA" id="ARBA00023136"/>
    </source>
</evidence>
<evidence type="ECO:0000313" key="7">
    <source>
        <dbReference type="EMBL" id="TYT73719.1"/>
    </source>
</evidence>
<dbReference type="Proteomes" id="UP000321899">
    <property type="component" value="Unassembled WGS sequence"/>
</dbReference>
<protein>
    <submittedName>
        <fullName evidence="7">OFA family MFS transporter</fullName>
    </submittedName>
</protein>
<feature type="transmembrane region" description="Helical" evidence="5">
    <location>
        <begin position="171"/>
        <end position="191"/>
    </location>
</feature>
<keyword evidence="3 5" id="KW-1133">Transmembrane helix</keyword>
<feature type="transmembrane region" description="Helical" evidence="5">
    <location>
        <begin position="355"/>
        <end position="374"/>
    </location>
</feature>
<reference evidence="7 8" key="1">
    <citation type="submission" date="2019-06" db="EMBL/GenBank/DDBJ databases">
        <title>Desulfobotulus mexicanus sp. nov., a novel sulfate-reducing bacterium isolated from the sediment of an alkaline crater lake in Mexico.</title>
        <authorList>
            <person name="Hirschler-Rea A."/>
        </authorList>
    </citation>
    <scope>NUCLEOTIDE SEQUENCE [LARGE SCALE GENOMIC DNA]</scope>
    <source>
        <strain evidence="7 8">PAR22N</strain>
    </source>
</reference>
<dbReference type="InterPro" id="IPR020846">
    <property type="entry name" value="MFS_dom"/>
</dbReference>
<feature type="transmembrane region" description="Helical" evidence="5">
    <location>
        <begin position="81"/>
        <end position="100"/>
    </location>
</feature>
<evidence type="ECO:0000256" key="5">
    <source>
        <dbReference type="SAM" id="Phobius"/>
    </source>
</evidence>
<dbReference type="AlphaFoldDB" id="A0A5S5MDG7"/>
<keyword evidence="4 5" id="KW-0472">Membrane</keyword>
<gene>
    <name evidence="7" type="ORF">FIM25_13855</name>
</gene>
<comment type="caution">
    <text evidence="7">The sequence shown here is derived from an EMBL/GenBank/DDBJ whole genome shotgun (WGS) entry which is preliminary data.</text>
</comment>
<dbReference type="PROSITE" id="PS50850">
    <property type="entry name" value="MFS"/>
    <property type="match status" value="1"/>
</dbReference>
<feature type="domain" description="Major facilitator superfamily (MFS) profile" evidence="6">
    <location>
        <begin position="12"/>
        <end position="404"/>
    </location>
</feature>
<evidence type="ECO:0000256" key="1">
    <source>
        <dbReference type="ARBA" id="ARBA00004370"/>
    </source>
</evidence>
<dbReference type="CDD" id="cd17353">
    <property type="entry name" value="MFS_OFA_like"/>
    <property type="match status" value="1"/>
</dbReference>
<keyword evidence="2 5" id="KW-0812">Transmembrane</keyword>
<dbReference type="InterPro" id="IPR011701">
    <property type="entry name" value="MFS"/>
</dbReference>
<dbReference type="GO" id="GO:0016020">
    <property type="term" value="C:membrane"/>
    <property type="evidence" value="ECO:0007669"/>
    <property type="project" value="UniProtKB-SubCell"/>
</dbReference>
<dbReference type="InterPro" id="IPR050327">
    <property type="entry name" value="Proton-linked_MCT"/>
</dbReference>
<name>A0A5S5MDG7_9BACT</name>
<evidence type="ECO:0000259" key="6">
    <source>
        <dbReference type="PROSITE" id="PS50850"/>
    </source>
</evidence>
<evidence type="ECO:0000256" key="3">
    <source>
        <dbReference type="ARBA" id="ARBA00022989"/>
    </source>
</evidence>
<dbReference type="PANTHER" id="PTHR11360">
    <property type="entry name" value="MONOCARBOXYLATE TRANSPORTER"/>
    <property type="match status" value="1"/>
</dbReference>
<dbReference type="Gene3D" id="1.20.1250.20">
    <property type="entry name" value="MFS general substrate transporter like domains"/>
    <property type="match status" value="2"/>
</dbReference>
<feature type="transmembrane region" description="Helical" evidence="5">
    <location>
        <begin position="257"/>
        <end position="275"/>
    </location>
</feature>
<dbReference type="Pfam" id="PF00083">
    <property type="entry name" value="Sugar_tr"/>
    <property type="match status" value="1"/>
</dbReference>
<feature type="transmembrane region" description="Helical" evidence="5">
    <location>
        <begin position="12"/>
        <end position="31"/>
    </location>
</feature>
<dbReference type="EMBL" id="VDMB01000022">
    <property type="protein sequence ID" value="TYT73719.1"/>
    <property type="molecule type" value="Genomic_DNA"/>
</dbReference>
<feature type="transmembrane region" description="Helical" evidence="5">
    <location>
        <begin position="229"/>
        <end position="251"/>
    </location>
</feature>
<feature type="transmembrane region" description="Helical" evidence="5">
    <location>
        <begin position="296"/>
        <end position="314"/>
    </location>
</feature>
<feature type="transmembrane region" description="Helical" evidence="5">
    <location>
        <begin position="320"/>
        <end position="343"/>
    </location>
</feature>
<dbReference type="RefSeq" id="WP_139450433.1">
    <property type="nucleotide sequence ID" value="NZ_VDMB01000022.1"/>
</dbReference>
<feature type="transmembrane region" description="Helical" evidence="5">
    <location>
        <begin position="106"/>
        <end position="126"/>
    </location>
</feature>
<organism evidence="7 8">
    <name type="scientific">Desulfobotulus mexicanus</name>
    <dbReference type="NCBI Taxonomy" id="2586642"/>
    <lineage>
        <taxon>Bacteria</taxon>
        <taxon>Pseudomonadati</taxon>
        <taxon>Thermodesulfobacteriota</taxon>
        <taxon>Desulfobacteria</taxon>
        <taxon>Desulfobacterales</taxon>
        <taxon>Desulfobacteraceae</taxon>
        <taxon>Desulfobotulus</taxon>
    </lineage>
</organism>